<comment type="caution">
    <text evidence="2">The sequence shown here is derived from an EMBL/GenBank/DDBJ whole genome shotgun (WGS) entry which is preliminary data.</text>
</comment>
<dbReference type="RefSeq" id="WP_188612780.1">
    <property type="nucleotide sequence ID" value="NZ_BMGG01000014.1"/>
</dbReference>
<evidence type="ECO:0000313" key="3">
    <source>
        <dbReference type="Proteomes" id="UP000637002"/>
    </source>
</evidence>
<keyword evidence="3" id="KW-1185">Reference proteome</keyword>
<dbReference type="EMBL" id="BMGG01000014">
    <property type="protein sequence ID" value="GGC93460.1"/>
    <property type="molecule type" value="Genomic_DNA"/>
</dbReference>
<dbReference type="Gene3D" id="2.10.109.10">
    <property type="entry name" value="Umud Fragment, subunit A"/>
    <property type="match status" value="1"/>
</dbReference>
<dbReference type="Pfam" id="PF00717">
    <property type="entry name" value="Peptidase_S24"/>
    <property type="match status" value="1"/>
</dbReference>
<reference evidence="2" key="2">
    <citation type="submission" date="2020-09" db="EMBL/GenBank/DDBJ databases">
        <authorList>
            <person name="Sun Q."/>
            <person name="Zhou Y."/>
        </authorList>
    </citation>
    <scope>NUCLEOTIDE SEQUENCE</scope>
    <source>
        <strain evidence="2">CGMCC 1.12919</strain>
    </source>
</reference>
<dbReference type="Proteomes" id="UP000637002">
    <property type="component" value="Unassembled WGS sequence"/>
</dbReference>
<dbReference type="InterPro" id="IPR039418">
    <property type="entry name" value="LexA-like"/>
</dbReference>
<sequence>MLSHDQIWRALDMLATRYGLSPSGLARRSGLDPTTFNRSKRAAADGRLRWPSTESIAKVLEATGASLDEFVALVAGRDPGGSPAAATGETRGAKRRATLRPRPASVPVVDLAHSATADAFHGGPAPADGEVSFPGLSAGRLLGLKVSGPALLPLYRDGDIIVVSPGARVRKGDRVVVRTRAGEVTARELAGRTAHAVELRPIDPARPVHVVPLGDIAWMARIIWARH</sequence>
<dbReference type="SUPFAM" id="SSF51306">
    <property type="entry name" value="LexA/Signal peptidase"/>
    <property type="match status" value="1"/>
</dbReference>
<accession>A0A916UXP4</accession>
<evidence type="ECO:0000313" key="2">
    <source>
        <dbReference type="EMBL" id="GGC93460.1"/>
    </source>
</evidence>
<proteinExistence type="predicted"/>
<reference evidence="2" key="1">
    <citation type="journal article" date="2014" name="Int. J. Syst. Evol. Microbiol.">
        <title>Complete genome sequence of Corynebacterium casei LMG S-19264T (=DSM 44701T), isolated from a smear-ripened cheese.</title>
        <authorList>
            <consortium name="US DOE Joint Genome Institute (JGI-PGF)"/>
            <person name="Walter F."/>
            <person name="Albersmeier A."/>
            <person name="Kalinowski J."/>
            <person name="Ruckert C."/>
        </authorList>
    </citation>
    <scope>NUCLEOTIDE SEQUENCE</scope>
    <source>
        <strain evidence="2">CGMCC 1.12919</strain>
    </source>
</reference>
<name>A0A916UXP4_9HYPH</name>
<dbReference type="InterPro" id="IPR036286">
    <property type="entry name" value="LexA/Signal_pep-like_sf"/>
</dbReference>
<gene>
    <name evidence="2" type="ORF">GCM10010994_59060</name>
</gene>
<dbReference type="InterPro" id="IPR015927">
    <property type="entry name" value="Peptidase_S24_S26A/B/C"/>
</dbReference>
<evidence type="ECO:0000259" key="1">
    <source>
        <dbReference type="Pfam" id="PF00717"/>
    </source>
</evidence>
<dbReference type="AlphaFoldDB" id="A0A916UXP4"/>
<organism evidence="2 3">
    <name type="scientific">Chelatococcus reniformis</name>
    <dbReference type="NCBI Taxonomy" id="1494448"/>
    <lineage>
        <taxon>Bacteria</taxon>
        <taxon>Pseudomonadati</taxon>
        <taxon>Pseudomonadota</taxon>
        <taxon>Alphaproteobacteria</taxon>
        <taxon>Hyphomicrobiales</taxon>
        <taxon>Chelatococcaceae</taxon>
        <taxon>Chelatococcus</taxon>
    </lineage>
</organism>
<feature type="domain" description="Peptidase S24/S26A/S26B/S26C" evidence="1">
    <location>
        <begin position="139"/>
        <end position="223"/>
    </location>
</feature>
<dbReference type="CDD" id="cd06529">
    <property type="entry name" value="S24_LexA-like"/>
    <property type="match status" value="1"/>
</dbReference>
<protein>
    <submittedName>
        <fullName evidence="2">Transcriptional regulator</fullName>
    </submittedName>
</protein>